<dbReference type="EMBL" id="AVCH01000156">
    <property type="protein sequence ID" value="KFN47910.1"/>
    <property type="molecule type" value="Genomic_DNA"/>
</dbReference>
<reference evidence="2 3" key="1">
    <citation type="submission" date="2013-09" db="EMBL/GenBank/DDBJ databases">
        <title>Genome sequencing of Arenimonas malthae.</title>
        <authorList>
            <person name="Chen F."/>
            <person name="Wang G."/>
        </authorList>
    </citation>
    <scope>NUCLEOTIDE SEQUENCE [LARGE SCALE GENOMIC DNA]</scope>
    <source>
        <strain evidence="2 3">CC-JY-1</strain>
    </source>
</reference>
<accession>A0A091BUB6</accession>
<dbReference type="Pfam" id="PF13302">
    <property type="entry name" value="Acetyltransf_3"/>
    <property type="match status" value="1"/>
</dbReference>
<keyword evidence="3" id="KW-1185">Reference proteome</keyword>
<gene>
    <name evidence="2" type="ORF">N790_07105</name>
</gene>
<name>A0A091BUB6_9GAMM</name>
<dbReference type="Gene3D" id="3.40.630.30">
    <property type="match status" value="1"/>
</dbReference>
<dbReference type="SUPFAM" id="SSF55729">
    <property type="entry name" value="Acyl-CoA N-acyltransferases (Nat)"/>
    <property type="match status" value="1"/>
</dbReference>
<comment type="caution">
    <text evidence="2">The sequence shown here is derived from an EMBL/GenBank/DDBJ whole genome shotgun (WGS) entry which is preliminary data.</text>
</comment>
<dbReference type="STRING" id="1384054.N790_07105"/>
<feature type="domain" description="N-acetyltransferase" evidence="1">
    <location>
        <begin position="4"/>
        <end position="107"/>
    </location>
</feature>
<evidence type="ECO:0000313" key="3">
    <source>
        <dbReference type="Proteomes" id="UP000029392"/>
    </source>
</evidence>
<dbReference type="AlphaFoldDB" id="A0A091BUB6"/>
<protein>
    <recommendedName>
        <fullName evidence="1">N-acetyltransferase domain-containing protein</fullName>
    </recommendedName>
</protein>
<dbReference type="InterPro" id="IPR016181">
    <property type="entry name" value="Acyl_CoA_acyltransferase"/>
</dbReference>
<dbReference type="InterPro" id="IPR000182">
    <property type="entry name" value="GNAT_dom"/>
</dbReference>
<proteinExistence type="predicted"/>
<evidence type="ECO:0000259" key="1">
    <source>
        <dbReference type="Pfam" id="PF13302"/>
    </source>
</evidence>
<evidence type="ECO:0000313" key="2">
    <source>
        <dbReference type="EMBL" id="KFN47910.1"/>
    </source>
</evidence>
<dbReference type="GO" id="GO:0016747">
    <property type="term" value="F:acyltransferase activity, transferring groups other than amino-acyl groups"/>
    <property type="evidence" value="ECO:0007669"/>
    <property type="project" value="InterPro"/>
</dbReference>
<dbReference type="eggNOG" id="COG1670">
    <property type="taxonomic scope" value="Bacteria"/>
</dbReference>
<sequence length="145" mass="16051">MLTNHEISLDEHRRWFERASTDASRRLLIVEQCSRPLGFVHFNGLSASRVVDWGFYATPGAPKGTGTVLGEAALDWAFTTLDLLKVCGQALCGNGASIRLHLALGFRLEGTLRAQYPDHPVGPDLVCFGLLREEWSRRRTAGAEE</sequence>
<dbReference type="Proteomes" id="UP000029392">
    <property type="component" value="Unassembled WGS sequence"/>
</dbReference>
<organism evidence="2 3">
    <name type="scientific">Arenimonas malthae CC-JY-1</name>
    <dbReference type="NCBI Taxonomy" id="1384054"/>
    <lineage>
        <taxon>Bacteria</taxon>
        <taxon>Pseudomonadati</taxon>
        <taxon>Pseudomonadota</taxon>
        <taxon>Gammaproteobacteria</taxon>
        <taxon>Lysobacterales</taxon>
        <taxon>Lysobacteraceae</taxon>
        <taxon>Arenimonas</taxon>
    </lineage>
</organism>